<keyword evidence="2" id="KW-1185">Reference proteome</keyword>
<dbReference type="EMBL" id="CM047899">
    <property type="protein sequence ID" value="KAJ0102055.1"/>
    <property type="molecule type" value="Genomic_DNA"/>
</dbReference>
<evidence type="ECO:0000313" key="2">
    <source>
        <dbReference type="Proteomes" id="UP001164250"/>
    </source>
</evidence>
<proteinExistence type="predicted"/>
<gene>
    <name evidence="1" type="ORF">Patl1_05002</name>
</gene>
<comment type="caution">
    <text evidence="1">The sequence shown here is derived from an EMBL/GenBank/DDBJ whole genome shotgun (WGS) entry which is preliminary data.</text>
</comment>
<protein>
    <submittedName>
        <fullName evidence="1">Uncharacterized protein</fullName>
    </submittedName>
</protein>
<sequence length="548" mass="61537">MHSAKDPLVHSHLLFRARKNNNRTKLTSLLIICFSDNWFSVDVKEPVAHAIIEVVEASDMKPSDLNGLADPYVKGQLGQYRFRTKTQKKTLTPKWQEEFKIPICSWDSPNVLSIEVRDKDHFVDDTLGDCTINISDLRDGQRHDMWIPLKNIKMGRLHLAITVTEESAKQGENPGQHPWDEETLNKEGVQDEEELRSKEDIQNSFANETRGGSFSSVTSDKSPKMADNFEPINIEGQEECGIWVHHPGSEVAQTWEPRKGKSRRIDTQIERVHNDSSHSNNSAEFGSLNNDSGSTDEISEGKNPINSVRRGLRKIGSMFQRSPKRGDHSGSISEPVTSPHANLKAANSRDVGVKFIVEDLPGPIPGSVLKEVYINSDGSNPESPEKTSNQESPERKHMKVTAKSILKQAEKRARNIKHVLSRKGSRKSPGDSTTGTEREIYPESDSSHDDSFQSPSIVEKIPEWGNDDESCNTKERIVQTGSSDPEMDAEDQREKMSVEADEKKWDNEISKLDGSGNELIESVTPKLSEEDMKHRENKKSRSAENIIS</sequence>
<dbReference type="Proteomes" id="UP001164250">
    <property type="component" value="Chromosome 3"/>
</dbReference>
<name>A0ACC1BSX7_9ROSI</name>
<reference evidence="2" key="1">
    <citation type="journal article" date="2023" name="G3 (Bethesda)">
        <title>Genome assembly and association tests identify interacting loci associated with vigor, precocity, and sex in interspecific pistachio rootstocks.</title>
        <authorList>
            <person name="Palmer W."/>
            <person name="Jacygrad E."/>
            <person name="Sagayaradj S."/>
            <person name="Cavanaugh K."/>
            <person name="Han R."/>
            <person name="Bertier L."/>
            <person name="Beede B."/>
            <person name="Kafkas S."/>
            <person name="Golino D."/>
            <person name="Preece J."/>
            <person name="Michelmore R."/>
        </authorList>
    </citation>
    <scope>NUCLEOTIDE SEQUENCE [LARGE SCALE GENOMIC DNA]</scope>
</reference>
<evidence type="ECO:0000313" key="1">
    <source>
        <dbReference type="EMBL" id="KAJ0102055.1"/>
    </source>
</evidence>
<accession>A0ACC1BSX7</accession>
<organism evidence="1 2">
    <name type="scientific">Pistacia atlantica</name>
    <dbReference type="NCBI Taxonomy" id="434234"/>
    <lineage>
        <taxon>Eukaryota</taxon>
        <taxon>Viridiplantae</taxon>
        <taxon>Streptophyta</taxon>
        <taxon>Embryophyta</taxon>
        <taxon>Tracheophyta</taxon>
        <taxon>Spermatophyta</taxon>
        <taxon>Magnoliopsida</taxon>
        <taxon>eudicotyledons</taxon>
        <taxon>Gunneridae</taxon>
        <taxon>Pentapetalae</taxon>
        <taxon>rosids</taxon>
        <taxon>malvids</taxon>
        <taxon>Sapindales</taxon>
        <taxon>Anacardiaceae</taxon>
        <taxon>Pistacia</taxon>
    </lineage>
</organism>